<dbReference type="PANTHER" id="PTHR30244">
    <property type="entry name" value="TRANSAMINASE"/>
    <property type="match status" value="1"/>
</dbReference>
<dbReference type="EMBL" id="BAAARJ010000038">
    <property type="protein sequence ID" value="GAA2640378.1"/>
    <property type="molecule type" value="Genomic_DNA"/>
</dbReference>
<proteinExistence type="inferred from homology"/>
<keyword evidence="8" id="KW-1185">Reference proteome</keyword>
<evidence type="ECO:0000256" key="5">
    <source>
        <dbReference type="ARBA" id="ARBA00038398"/>
    </source>
</evidence>
<sequence length="399" mass="42662">MTTTTAATHRPRIVNPHQLFDLSQEDTSSLTHLRTVLGDGQLFRYVESDRESANTLVERYFAEHFGKERAVAVANGTVGLRLTLRALGIGPGHRVAVNAYAFIACAMAILAVGAEPVPLDMGAQQPLSADADALERFEDRLDAVLIVHVQGHALPAGQVRAECDRRGIPLIEDVCQALGAGSPDGGAGHLGDVAVTSFQQAKQISAGEGGLVAGPADVVERVYRMADLGAVRHEGGLPDWDDERAIIGDNQRMTELQAALVMDQAEVLDETLARQRERRDRLRAALGDVPVLESAHPAGDAGSHTLFLAQDDSSATEFRNALAARGVLARVVWKKTWLEYGLFQRELGGSAGAPPFPKKAVALASRILSVPTSKYVTDTAVAQVADAIASGRRHLAQER</sequence>
<organism evidence="7 8">
    <name type="scientific">Streptomyces axinellae</name>
    <dbReference type="NCBI Taxonomy" id="552788"/>
    <lineage>
        <taxon>Bacteria</taxon>
        <taxon>Bacillati</taxon>
        <taxon>Actinomycetota</taxon>
        <taxon>Actinomycetes</taxon>
        <taxon>Kitasatosporales</taxon>
        <taxon>Streptomycetaceae</taxon>
        <taxon>Streptomyces</taxon>
    </lineage>
</organism>
<evidence type="ECO:0000313" key="8">
    <source>
        <dbReference type="Proteomes" id="UP001501447"/>
    </source>
</evidence>
<name>A0ABN3R0N0_9ACTN</name>
<dbReference type="RefSeq" id="WP_344570834.1">
    <property type="nucleotide sequence ID" value="NZ_BAAARJ010000038.1"/>
</dbReference>
<dbReference type="Gene3D" id="3.40.640.10">
    <property type="entry name" value="Type I PLP-dependent aspartate aminotransferase-like (Major domain)"/>
    <property type="match status" value="1"/>
</dbReference>
<dbReference type="PIRSF" id="PIRSF000390">
    <property type="entry name" value="PLP_StrS"/>
    <property type="match status" value="1"/>
</dbReference>
<evidence type="ECO:0000313" key="7">
    <source>
        <dbReference type="EMBL" id="GAA2640378.1"/>
    </source>
</evidence>
<dbReference type="InterPro" id="IPR015424">
    <property type="entry name" value="PyrdxlP-dep_Trfase"/>
</dbReference>
<dbReference type="Gene3D" id="3.90.1150.10">
    <property type="entry name" value="Aspartate Aminotransferase, domain 1"/>
    <property type="match status" value="1"/>
</dbReference>
<keyword evidence="4 6" id="KW-0663">Pyridoxal phosphate</keyword>
<reference evidence="7 8" key="1">
    <citation type="journal article" date="2019" name="Int. J. Syst. Evol. Microbiol.">
        <title>The Global Catalogue of Microorganisms (GCM) 10K type strain sequencing project: providing services to taxonomists for standard genome sequencing and annotation.</title>
        <authorList>
            <consortium name="The Broad Institute Genomics Platform"/>
            <consortium name="The Broad Institute Genome Sequencing Center for Infectious Disease"/>
            <person name="Wu L."/>
            <person name="Ma J."/>
        </authorList>
    </citation>
    <scope>NUCLEOTIDE SEQUENCE [LARGE SCALE GENOMIC DNA]</scope>
    <source>
        <strain evidence="7 8">JCM 16373</strain>
    </source>
</reference>
<evidence type="ECO:0000256" key="1">
    <source>
        <dbReference type="ARBA" id="ARBA00001933"/>
    </source>
</evidence>
<gene>
    <name evidence="7" type="ORF">GCM10009863_66880</name>
</gene>
<comment type="similarity">
    <text evidence="5">Belongs to the DegT/DnrJ/EryC1 family. L-glutamine:2-deoxy-scyllo-inosose/scyllo-inosose aminotransferase subfamily.</text>
</comment>
<keyword evidence="2 7" id="KW-0032">Aminotransferase</keyword>
<evidence type="ECO:0000256" key="3">
    <source>
        <dbReference type="ARBA" id="ARBA00022679"/>
    </source>
</evidence>
<comment type="cofactor">
    <cofactor evidence="1">
        <name>pyridoxal 5'-phosphate</name>
        <dbReference type="ChEBI" id="CHEBI:597326"/>
    </cofactor>
</comment>
<accession>A0ABN3R0N0</accession>
<dbReference type="GO" id="GO:0008483">
    <property type="term" value="F:transaminase activity"/>
    <property type="evidence" value="ECO:0007669"/>
    <property type="project" value="UniProtKB-KW"/>
</dbReference>
<protein>
    <submittedName>
        <fullName evidence="7">DegT/DnrJ/EryC1/StrS family aminotransferase</fullName>
    </submittedName>
</protein>
<dbReference type="InterPro" id="IPR015422">
    <property type="entry name" value="PyrdxlP-dep_Trfase_small"/>
</dbReference>
<dbReference type="InterPro" id="IPR015421">
    <property type="entry name" value="PyrdxlP-dep_Trfase_major"/>
</dbReference>
<keyword evidence="3" id="KW-0808">Transferase</keyword>
<evidence type="ECO:0000256" key="2">
    <source>
        <dbReference type="ARBA" id="ARBA00022576"/>
    </source>
</evidence>
<comment type="caution">
    <text evidence="7">The sequence shown here is derived from an EMBL/GenBank/DDBJ whole genome shotgun (WGS) entry which is preliminary data.</text>
</comment>
<dbReference type="Pfam" id="PF01041">
    <property type="entry name" value="DegT_DnrJ_EryC1"/>
    <property type="match status" value="1"/>
</dbReference>
<evidence type="ECO:0000256" key="6">
    <source>
        <dbReference type="RuleBase" id="RU004508"/>
    </source>
</evidence>
<evidence type="ECO:0000256" key="4">
    <source>
        <dbReference type="ARBA" id="ARBA00022898"/>
    </source>
</evidence>
<dbReference type="PANTHER" id="PTHR30244:SF34">
    <property type="entry name" value="DTDP-4-AMINO-4,6-DIDEOXYGALACTOSE TRANSAMINASE"/>
    <property type="match status" value="1"/>
</dbReference>
<dbReference type="SUPFAM" id="SSF53383">
    <property type="entry name" value="PLP-dependent transferases"/>
    <property type="match status" value="1"/>
</dbReference>
<dbReference type="InterPro" id="IPR000653">
    <property type="entry name" value="DegT/StrS_aminotransferase"/>
</dbReference>
<dbReference type="Proteomes" id="UP001501447">
    <property type="component" value="Unassembled WGS sequence"/>
</dbReference>